<feature type="transmembrane region" description="Helical" evidence="1">
    <location>
        <begin position="959"/>
        <end position="984"/>
    </location>
</feature>
<feature type="domain" description="EGF-like" evidence="3">
    <location>
        <begin position="390"/>
        <end position="423"/>
    </location>
</feature>
<feature type="domain" description="EGF-like" evidence="3">
    <location>
        <begin position="15"/>
        <end position="45"/>
    </location>
</feature>
<feature type="signal peptide" evidence="2">
    <location>
        <begin position="1"/>
        <end position="17"/>
    </location>
</feature>
<sequence length="1005" mass="111284">MLSLFLLSLKLLSSSCGIPNCAACDGIKCILCDKGYKLDDYGRCDDCDTDYAMLDSMCVYAKCADDSNGCLKCSTSSSCQTCQKGFEMSQTEAGDGICYYCKEGYELSTTTNEAGIKIRECHPPECEEGYENCKKCDTSNKYSCSECEVGYDFVTEDGNQRCLKCAEGYHKDETTHKCKLTCDDENCDKCEPADTCNECKWPYIKNDQNLCNKCRESWEEIIENGKVVCKAICPSHCTKCDQPTKCLECELPYKLITFAGVTDCDDCIDNYRYDYDTDTCIELKCNFAHCKICKSDTECKTCEETYEIDENGGCDACTTGYEKDPNVEDFTCKKIDCSAIKQCIQCGSSSTICERCQSPYVVDSKGGCDACEDGYEKDPNSEEFTCKQIDCSAIKHCNKCGSSSTTCEECQSPYTVDENKQCNKCIEGYFQDKDAQEFTCITNGCNINNCLKCASTTECAQCKSPYAIDYSKGCESCIDGYESDSSASQFTCIMSNCKVEHCSVCSTETECEKCNVEYALDDKKKCTKCAEGYQQDDSTEEFKCVAVSCEELGHCTKCNSKYECLQCEDNYLLDEYSQCAKCAEGYTLYIDSLGELYCRTTPCEVENCKICNYVGNCYECETGFIESDDKKCIAGSNGPSLSLGGEKFDGEIKKGVQTLDLKDTSSSDTFYTVINRAISEVIINNPNDAKIELRIPVSNRDQNVKIQPENDQTKAQILCEYGASLSLANSASLTIVGKKDIHIQSLQSKLIKDDESQITIGTIIPTGKMKMIASQNSVHVKEMQIKSSNSVIFYGYGMAQIDKLVINDNCNFAIEQAEIKNAEIGVGSVFNVDGNNKYNYLIFFYSKQDAEKPKCPIQSNFVMAPQIDSWTVKRRDSSKAKISEDMEFIVTEIELGPDKIDLIDNAKYECSNYLEKFVETDSQFNARDCRTIERGESSVVQLYVHHEDKKGGGGGLSGAAIAGIVIGVIVVVGAIIGVVVFLIIRKKKNDNNSSDAENDAGANSI</sequence>
<dbReference type="EMBL" id="JAPFFF010000003">
    <property type="protein sequence ID" value="KAK8894674.1"/>
    <property type="molecule type" value="Genomic_DNA"/>
</dbReference>
<dbReference type="Proteomes" id="UP001470230">
    <property type="component" value="Unassembled WGS sequence"/>
</dbReference>
<keyword evidence="1" id="KW-0472">Membrane</keyword>
<evidence type="ECO:0000256" key="1">
    <source>
        <dbReference type="SAM" id="Phobius"/>
    </source>
</evidence>
<dbReference type="InterPro" id="IPR052798">
    <property type="entry name" value="Giardia_VSA"/>
</dbReference>
<reference evidence="4 5" key="1">
    <citation type="submission" date="2024-04" db="EMBL/GenBank/DDBJ databases">
        <title>Tritrichomonas musculus Genome.</title>
        <authorList>
            <person name="Alves-Ferreira E."/>
            <person name="Grigg M."/>
            <person name="Lorenzi H."/>
            <person name="Galac M."/>
        </authorList>
    </citation>
    <scope>NUCLEOTIDE SEQUENCE [LARGE SCALE GENOMIC DNA]</scope>
    <source>
        <strain evidence="4 5">EAF2021</strain>
    </source>
</reference>
<protein>
    <recommendedName>
        <fullName evidence="3">EGF-like domain-containing protein</fullName>
    </recommendedName>
</protein>
<accession>A0ABR2KU93</accession>
<evidence type="ECO:0000259" key="3">
    <source>
        <dbReference type="SMART" id="SM00181"/>
    </source>
</evidence>
<dbReference type="InterPro" id="IPR009030">
    <property type="entry name" value="Growth_fac_rcpt_cys_sf"/>
</dbReference>
<feature type="domain" description="EGF-like" evidence="3">
    <location>
        <begin position="345"/>
        <end position="387"/>
    </location>
</feature>
<feature type="domain" description="EGF-like" evidence="3">
    <location>
        <begin position="62"/>
        <end position="99"/>
    </location>
</feature>
<dbReference type="SUPFAM" id="SSF57184">
    <property type="entry name" value="Growth factor receptor domain"/>
    <property type="match status" value="4"/>
</dbReference>
<feature type="domain" description="EGF-like" evidence="3">
    <location>
        <begin position="444"/>
        <end position="475"/>
    </location>
</feature>
<keyword evidence="2" id="KW-0732">Signal</keyword>
<feature type="domain" description="EGF-like" evidence="3">
    <location>
        <begin position="120"/>
        <end position="163"/>
    </location>
</feature>
<feature type="domain" description="EGF-like" evidence="3">
    <location>
        <begin position="602"/>
        <end position="633"/>
    </location>
</feature>
<keyword evidence="1" id="KW-1133">Transmembrane helix</keyword>
<dbReference type="SMART" id="SM00261">
    <property type="entry name" value="FU"/>
    <property type="match status" value="6"/>
</dbReference>
<dbReference type="Gene3D" id="2.10.220.10">
    <property type="entry name" value="Hormone Receptor, Insulin-like Growth Factor Receptor 1, Chain A, domain 2"/>
    <property type="match status" value="3"/>
</dbReference>
<comment type="caution">
    <text evidence="4">The sequence shown here is derived from an EMBL/GenBank/DDBJ whole genome shotgun (WGS) entry which is preliminary data.</text>
</comment>
<evidence type="ECO:0000256" key="2">
    <source>
        <dbReference type="SAM" id="SignalP"/>
    </source>
</evidence>
<feature type="domain" description="EGF-like" evidence="3">
    <location>
        <begin position="496"/>
        <end position="527"/>
    </location>
</feature>
<keyword evidence="5" id="KW-1185">Reference proteome</keyword>
<dbReference type="SMART" id="SM00181">
    <property type="entry name" value="EGF"/>
    <property type="match status" value="9"/>
</dbReference>
<organism evidence="4 5">
    <name type="scientific">Tritrichomonas musculus</name>
    <dbReference type="NCBI Taxonomy" id="1915356"/>
    <lineage>
        <taxon>Eukaryota</taxon>
        <taxon>Metamonada</taxon>
        <taxon>Parabasalia</taxon>
        <taxon>Tritrichomonadida</taxon>
        <taxon>Tritrichomonadidae</taxon>
        <taxon>Tritrichomonas</taxon>
    </lineage>
</organism>
<evidence type="ECO:0000313" key="5">
    <source>
        <dbReference type="Proteomes" id="UP001470230"/>
    </source>
</evidence>
<keyword evidence="1" id="KW-0812">Transmembrane</keyword>
<dbReference type="InterPro" id="IPR000742">
    <property type="entry name" value="EGF"/>
</dbReference>
<feature type="chain" id="PRO_5047089763" description="EGF-like domain-containing protein" evidence="2">
    <location>
        <begin position="18"/>
        <end position="1005"/>
    </location>
</feature>
<feature type="domain" description="EGF-like" evidence="3">
    <location>
        <begin position="543"/>
        <end position="580"/>
    </location>
</feature>
<evidence type="ECO:0000313" key="4">
    <source>
        <dbReference type="EMBL" id="KAK8894674.1"/>
    </source>
</evidence>
<dbReference type="InterPro" id="IPR006212">
    <property type="entry name" value="Furin_repeat"/>
</dbReference>
<gene>
    <name evidence="4" type="ORF">M9Y10_023111</name>
</gene>
<proteinExistence type="predicted"/>
<dbReference type="PANTHER" id="PTHR23275">
    <property type="entry name" value="CABRIOLET.-RELATED"/>
    <property type="match status" value="1"/>
</dbReference>
<name>A0ABR2KU93_9EUKA</name>